<evidence type="ECO:0000313" key="3">
    <source>
        <dbReference type="Proteomes" id="UP000729733"/>
    </source>
</evidence>
<feature type="domain" description="RCK C-terminal" evidence="1">
    <location>
        <begin position="156"/>
        <end position="240"/>
    </location>
</feature>
<dbReference type="Pfam" id="PF02254">
    <property type="entry name" value="TrkA_N"/>
    <property type="match status" value="1"/>
</dbReference>
<dbReference type="GO" id="GO:0008324">
    <property type="term" value="F:monoatomic cation transmembrane transporter activity"/>
    <property type="evidence" value="ECO:0007669"/>
    <property type="project" value="InterPro"/>
</dbReference>
<sequence>MLTDALVTSRLQFFDSAPPIPQRNHIILVGLNRLGLKVASLLQELDRPLVGIHSTTLERHVLPNLPLIEGNSIEALAKANLAHAKSIILLEEDNLENLEIGLKAHALNPVIRLIVRTQNPQFGDNIAPLFPYAQVLCDAVLSAEVFACAAFGENVLSFFHLNDRIVMVTEYYVEAGDTLNGLLLSEFTHGYGVVPILYQKYRQHHYSLMPWEDVQLQIGDRLVVLATSNGLQRIEWGQMLPRLWRVKIEEAISSDAIERSIEKIAAISQCSRSEVKQWLNNLPTVLPIRFYRYQAQHLVRELKKVRITADVIYIGVRLN</sequence>
<dbReference type="Proteomes" id="UP000729733">
    <property type="component" value="Unassembled WGS sequence"/>
</dbReference>
<protein>
    <submittedName>
        <fullName evidence="2">NAD-binding protein</fullName>
    </submittedName>
</protein>
<dbReference type="AlphaFoldDB" id="A0A964BT12"/>
<keyword evidence="3" id="KW-1185">Reference proteome</keyword>
<dbReference type="InterPro" id="IPR006037">
    <property type="entry name" value="RCK_C"/>
</dbReference>
<name>A0A964BT12_9CYAN</name>
<dbReference type="InterPro" id="IPR050721">
    <property type="entry name" value="Trk_Ktr_HKT_K-transport"/>
</dbReference>
<dbReference type="InterPro" id="IPR036291">
    <property type="entry name" value="NAD(P)-bd_dom_sf"/>
</dbReference>
<dbReference type="EMBL" id="JADWDC010000060">
    <property type="protein sequence ID" value="MCC0178935.1"/>
    <property type="molecule type" value="Genomic_DNA"/>
</dbReference>
<dbReference type="SUPFAM" id="SSF116726">
    <property type="entry name" value="TrkA C-terminal domain-like"/>
    <property type="match status" value="1"/>
</dbReference>
<gene>
    <name evidence="2" type="ORF">I4641_18365</name>
</gene>
<accession>A0A964BT12</accession>
<dbReference type="PROSITE" id="PS51202">
    <property type="entry name" value="RCK_C"/>
    <property type="match status" value="1"/>
</dbReference>
<dbReference type="InterPro" id="IPR036721">
    <property type="entry name" value="RCK_C_sf"/>
</dbReference>
<proteinExistence type="predicted"/>
<organism evidence="2 3">
    <name type="scientific">Waterburya agarophytonicola KI4</name>
    <dbReference type="NCBI Taxonomy" id="2874699"/>
    <lineage>
        <taxon>Bacteria</taxon>
        <taxon>Bacillati</taxon>
        <taxon>Cyanobacteriota</taxon>
        <taxon>Cyanophyceae</taxon>
        <taxon>Pleurocapsales</taxon>
        <taxon>Hyellaceae</taxon>
        <taxon>Waterburya</taxon>
        <taxon>Waterburya agarophytonicola</taxon>
    </lineage>
</organism>
<dbReference type="InterPro" id="IPR003148">
    <property type="entry name" value="RCK_N"/>
</dbReference>
<dbReference type="PANTHER" id="PTHR43833">
    <property type="entry name" value="POTASSIUM CHANNEL PROTEIN 2-RELATED-RELATED"/>
    <property type="match status" value="1"/>
</dbReference>
<dbReference type="Gene3D" id="3.40.50.720">
    <property type="entry name" value="NAD(P)-binding Rossmann-like Domain"/>
    <property type="match status" value="1"/>
</dbReference>
<dbReference type="PANTHER" id="PTHR43833:SF11">
    <property type="entry name" value="VOLTAGE-GATED POTASSIUM CHANNEL KCH"/>
    <property type="match status" value="1"/>
</dbReference>
<reference evidence="2" key="1">
    <citation type="journal article" date="2021" name="Antonie Van Leeuwenhoek">
        <title>Draft genome and description of Waterburya agarophytonicola gen. nov. sp. nov. (Pleurocapsales, Cyanobacteria): a seaweed symbiont.</title>
        <authorList>
            <person name="Bonthond G."/>
            <person name="Shalygin S."/>
            <person name="Bayer T."/>
            <person name="Weinberger F."/>
        </authorList>
    </citation>
    <scope>NUCLEOTIDE SEQUENCE</scope>
    <source>
        <strain evidence="2">KI4</strain>
    </source>
</reference>
<evidence type="ECO:0000259" key="1">
    <source>
        <dbReference type="PROSITE" id="PS51202"/>
    </source>
</evidence>
<comment type="caution">
    <text evidence="2">The sequence shown here is derived from an EMBL/GenBank/DDBJ whole genome shotgun (WGS) entry which is preliminary data.</text>
</comment>
<dbReference type="SUPFAM" id="SSF51735">
    <property type="entry name" value="NAD(P)-binding Rossmann-fold domains"/>
    <property type="match status" value="1"/>
</dbReference>
<evidence type="ECO:0000313" key="2">
    <source>
        <dbReference type="EMBL" id="MCC0178935.1"/>
    </source>
</evidence>
<dbReference type="GO" id="GO:0006813">
    <property type="term" value="P:potassium ion transport"/>
    <property type="evidence" value="ECO:0007669"/>
    <property type="project" value="InterPro"/>
</dbReference>